<sequence>MVAAGVAKLTEAENLVKELKKKAAEQQNKLEEKQSKANAALDMISNTMKNANSHKEEMESLKSKTEEENKQLIKRYITNTNKFEQCMIFFAIYNTIH</sequence>
<dbReference type="Proteomes" id="UP001162156">
    <property type="component" value="Unassembled WGS sequence"/>
</dbReference>
<proteinExistence type="predicted"/>
<gene>
    <name evidence="2" type="ORF">NQ314_021233</name>
</gene>
<evidence type="ECO:0000313" key="2">
    <source>
        <dbReference type="EMBL" id="KAJ8926444.1"/>
    </source>
</evidence>
<dbReference type="EMBL" id="JANEYF010005896">
    <property type="protein sequence ID" value="KAJ8926444.1"/>
    <property type="molecule type" value="Genomic_DNA"/>
</dbReference>
<comment type="caution">
    <text evidence="2">The sequence shown here is derived from an EMBL/GenBank/DDBJ whole genome shotgun (WGS) entry which is preliminary data.</text>
</comment>
<keyword evidence="3" id="KW-1185">Reference proteome</keyword>
<organism evidence="2 3">
    <name type="scientific">Rhamnusium bicolor</name>
    <dbReference type="NCBI Taxonomy" id="1586634"/>
    <lineage>
        <taxon>Eukaryota</taxon>
        <taxon>Metazoa</taxon>
        <taxon>Ecdysozoa</taxon>
        <taxon>Arthropoda</taxon>
        <taxon>Hexapoda</taxon>
        <taxon>Insecta</taxon>
        <taxon>Pterygota</taxon>
        <taxon>Neoptera</taxon>
        <taxon>Endopterygota</taxon>
        <taxon>Coleoptera</taxon>
        <taxon>Polyphaga</taxon>
        <taxon>Cucujiformia</taxon>
        <taxon>Chrysomeloidea</taxon>
        <taxon>Cerambycidae</taxon>
        <taxon>Lepturinae</taxon>
        <taxon>Rhagiini</taxon>
        <taxon>Rhamnusium</taxon>
    </lineage>
</organism>
<dbReference type="AlphaFoldDB" id="A0AAV8WIN4"/>
<evidence type="ECO:0000256" key="1">
    <source>
        <dbReference type="SAM" id="Coils"/>
    </source>
</evidence>
<reference evidence="2" key="1">
    <citation type="journal article" date="2023" name="Insect Mol. Biol.">
        <title>Genome sequencing provides insights into the evolution of gene families encoding plant cell wall-degrading enzymes in longhorned beetles.</title>
        <authorList>
            <person name="Shin N.R."/>
            <person name="Okamura Y."/>
            <person name="Kirsch R."/>
            <person name="Pauchet Y."/>
        </authorList>
    </citation>
    <scope>NUCLEOTIDE SEQUENCE</scope>
    <source>
        <strain evidence="2">RBIC_L_NR</strain>
    </source>
</reference>
<keyword evidence="1" id="KW-0175">Coiled coil</keyword>
<protein>
    <submittedName>
        <fullName evidence="2">Uncharacterized protein</fullName>
    </submittedName>
</protein>
<feature type="coiled-coil region" evidence="1">
    <location>
        <begin position="2"/>
        <end position="75"/>
    </location>
</feature>
<evidence type="ECO:0000313" key="3">
    <source>
        <dbReference type="Proteomes" id="UP001162156"/>
    </source>
</evidence>
<accession>A0AAV8WIN4</accession>
<name>A0AAV8WIN4_9CUCU</name>
<dbReference type="Gene3D" id="1.10.287.2610">
    <property type="match status" value="1"/>
</dbReference>